<evidence type="ECO:0000313" key="8">
    <source>
        <dbReference type="Proteomes" id="UP000030145"/>
    </source>
</evidence>
<protein>
    <recommendedName>
        <fullName evidence="3">beta-N-acetylhexosaminidase</fullName>
        <ecNumber evidence="3">3.2.1.52</ecNumber>
    </recommendedName>
</protein>
<dbReference type="Pfam" id="PF00933">
    <property type="entry name" value="Glyco_hydro_3"/>
    <property type="match status" value="1"/>
</dbReference>
<name>A0A0A2DHL7_9CORY</name>
<dbReference type="GO" id="GO:0009254">
    <property type="term" value="P:peptidoglycan turnover"/>
    <property type="evidence" value="ECO:0007669"/>
    <property type="project" value="TreeGrafter"/>
</dbReference>
<accession>A0A0A2DHL7</accession>
<sequence length="108" mass="10832">MIGHMQVPGLGDKKPASINPAAYKLLRSYKFNGLIVTDDLTGMKAVSDQLSGPDAVVAAVSAGADQALAAAGGIDVPAAVEALSQAISSGKIPRDRAIASADRGCVLS</sequence>
<comment type="caution">
    <text evidence="7">The sequence shown here is derived from an EMBL/GenBank/DDBJ whole genome shotgun (WGS) entry which is preliminary data.</text>
</comment>
<dbReference type="SUPFAM" id="SSF51445">
    <property type="entry name" value="(Trans)glycosidases"/>
    <property type="match status" value="1"/>
</dbReference>
<comment type="catalytic activity">
    <reaction evidence="1">
        <text>Hydrolysis of terminal non-reducing N-acetyl-D-hexosamine residues in N-acetyl-beta-D-hexosaminides.</text>
        <dbReference type="EC" id="3.2.1.52"/>
    </reaction>
</comment>
<feature type="domain" description="Glycoside hydrolase family 3 N-terminal" evidence="6">
    <location>
        <begin position="1"/>
        <end position="103"/>
    </location>
</feature>
<evidence type="ECO:0000256" key="4">
    <source>
        <dbReference type="ARBA" id="ARBA00022801"/>
    </source>
</evidence>
<dbReference type="PANTHER" id="PTHR30480:SF13">
    <property type="entry name" value="BETA-HEXOSAMINIDASE"/>
    <property type="match status" value="1"/>
</dbReference>
<comment type="similarity">
    <text evidence="2">Belongs to the glycosyl hydrolase 3 family.</text>
</comment>
<evidence type="ECO:0000256" key="3">
    <source>
        <dbReference type="ARBA" id="ARBA00012663"/>
    </source>
</evidence>
<keyword evidence="4" id="KW-0378">Hydrolase</keyword>
<evidence type="ECO:0000313" key="7">
    <source>
        <dbReference type="EMBL" id="KGM18695.1"/>
    </source>
</evidence>
<dbReference type="PANTHER" id="PTHR30480">
    <property type="entry name" value="BETA-HEXOSAMINIDASE-RELATED"/>
    <property type="match status" value="1"/>
</dbReference>
<dbReference type="InterPro" id="IPR017853">
    <property type="entry name" value="GH"/>
</dbReference>
<dbReference type="GO" id="GO:0004563">
    <property type="term" value="F:beta-N-acetylhexosaminidase activity"/>
    <property type="evidence" value="ECO:0007669"/>
    <property type="project" value="UniProtKB-EC"/>
</dbReference>
<dbReference type="EC" id="3.2.1.52" evidence="3"/>
<evidence type="ECO:0000256" key="5">
    <source>
        <dbReference type="ARBA" id="ARBA00023295"/>
    </source>
</evidence>
<gene>
    <name evidence="7" type="ORF">MA47_05690</name>
</gene>
<dbReference type="InterPro" id="IPR036962">
    <property type="entry name" value="Glyco_hydro_3_N_sf"/>
</dbReference>
<reference evidence="7 8" key="1">
    <citation type="submission" date="2014-10" db="EMBL/GenBank/DDBJ databases">
        <title>Whole Genome sequence of Corynebacterium auriscanis strain CIP 106629.</title>
        <authorList>
            <person name="Hassan S.S."/>
            <person name="Jamal S.B."/>
            <person name="Tiwari S."/>
            <person name="Oliveira L.D.C."/>
            <person name="Souza F."/>
            <person name="Mariano D.C."/>
            <person name="Almeida S."/>
            <person name="Dorella F."/>
            <person name="Pereira F."/>
            <person name="Carvalho A."/>
            <person name="Leal C.A."/>
            <person name="Soares S.D.C."/>
            <person name="Figueiredo H.C."/>
            <person name="Silva A."/>
            <person name="Azevedo V.A."/>
        </authorList>
    </citation>
    <scope>NUCLEOTIDE SEQUENCE [LARGE SCALE GENOMIC DNA]</scope>
    <source>
        <strain evidence="7 8">CIP 106629</strain>
    </source>
</reference>
<organism evidence="7 8">
    <name type="scientific">Corynebacterium auriscanis</name>
    <dbReference type="NCBI Taxonomy" id="99807"/>
    <lineage>
        <taxon>Bacteria</taxon>
        <taxon>Bacillati</taxon>
        <taxon>Actinomycetota</taxon>
        <taxon>Actinomycetes</taxon>
        <taxon>Mycobacteriales</taxon>
        <taxon>Corynebacteriaceae</taxon>
        <taxon>Corynebacterium</taxon>
    </lineage>
</organism>
<dbReference type="Gene3D" id="3.20.20.300">
    <property type="entry name" value="Glycoside hydrolase, family 3, N-terminal domain"/>
    <property type="match status" value="1"/>
</dbReference>
<evidence type="ECO:0000256" key="1">
    <source>
        <dbReference type="ARBA" id="ARBA00001231"/>
    </source>
</evidence>
<dbReference type="GO" id="GO:0005975">
    <property type="term" value="P:carbohydrate metabolic process"/>
    <property type="evidence" value="ECO:0007669"/>
    <property type="project" value="InterPro"/>
</dbReference>
<dbReference type="InterPro" id="IPR001764">
    <property type="entry name" value="Glyco_hydro_3_N"/>
</dbReference>
<evidence type="ECO:0000256" key="2">
    <source>
        <dbReference type="ARBA" id="ARBA00005336"/>
    </source>
</evidence>
<keyword evidence="8" id="KW-1185">Reference proteome</keyword>
<keyword evidence="5" id="KW-0326">Glycosidase</keyword>
<dbReference type="AlphaFoldDB" id="A0A0A2DHL7"/>
<dbReference type="InterPro" id="IPR050226">
    <property type="entry name" value="NagZ_Beta-hexosaminidase"/>
</dbReference>
<dbReference type="Proteomes" id="UP000030145">
    <property type="component" value="Unassembled WGS sequence"/>
</dbReference>
<evidence type="ECO:0000259" key="6">
    <source>
        <dbReference type="Pfam" id="PF00933"/>
    </source>
</evidence>
<dbReference type="EMBL" id="JRVJ01000007">
    <property type="protein sequence ID" value="KGM18695.1"/>
    <property type="molecule type" value="Genomic_DNA"/>
</dbReference>
<proteinExistence type="inferred from homology"/>